<dbReference type="InterPro" id="IPR006311">
    <property type="entry name" value="TAT_signal"/>
</dbReference>
<feature type="domain" description="Helix-hairpin-helix DNA-binding motif class 1" evidence="1">
    <location>
        <begin position="80"/>
        <end position="99"/>
    </location>
</feature>
<accession>A0A4R6N976</accession>
<dbReference type="GO" id="GO:0003677">
    <property type="term" value="F:DNA binding"/>
    <property type="evidence" value="ECO:0007669"/>
    <property type="project" value="InterPro"/>
</dbReference>
<proteinExistence type="predicted"/>
<dbReference type="EMBL" id="SNXE01000002">
    <property type="protein sequence ID" value="TDP12082.1"/>
    <property type="molecule type" value="Genomic_DNA"/>
</dbReference>
<protein>
    <submittedName>
        <fullName evidence="2">Competence protein ComEA</fullName>
    </submittedName>
</protein>
<dbReference type="Pfam" id="PF12836">
    <property type="entry name" value="HHH_3"/>
    <property type="match status" value="1"/>
</dbReference>
<dbReference type="GO" id="GO:0006281">
    <property type="term" value="P:DNA repair"/>
    <property type="evidence" value="ECO:0007669"/>
    <property type="project" value="InterPro"/>
</dbReference>
<dbReference type="Proteomes" id="UP000295357">
    <property type="component" value="Unassembled WGS sequence"/>
</dbReference>
<gene>
    <name evidence="2" type="ORF">DFR39_102470</name>
</gene>
<organism evidence="2 3">
    <name type="scientific">Roseateles asaccharophilus</name>
    <dbReference type="NCBI Taxonomy" id="582607"/>
    <lineage>
        <taxon>Bacteria</taxon>
        <taxon>Pseudomonadati</taxon>
        <taxon>Pseudomonadota</taxon>
        <taxon>Betaproteobacteria</taxon>
        <taxon>Burkholderiales</taxon>
        <taxon>Sphaerotilaceae</taxon>
        <taxon>Roseateles</taxon>
    </lineage>
</organism>
<keyword evidence="3" id="KW-1185">Reference proteome</keyword>
<evidence type="ECO:0000313" key="3">
    <source>
        <dbReference type="Proteomes" id="UP000295357"/>
    </source>
</evidence>
<reference evidence="2 3" key="1">
    <citation type="submission" date="2019-03" db="EMBL/GenBank/DDBJ databases">
        <title>Genomic Encyclopedia of Type Strains, Phase IV (KMG-IV): sequencing the most valuable type-strain genomes for metagenomic binning, comparative biology and taxonomic classification.</title>
        <authorList>
            <person name="Goeker M."/>
        </authorList>
    </citation>
    <scope>NUCLEOTIDE SEQUENCE [LARGE SCALE GENOMIC DNA]</scope>
    <source>
        <strain evidence="2 3">DSM 25082</strain>
    </source>
</reference>
<comment type="caution">
    <text evidence="2">The sequence shown here is derived from an EMBL/GenBank/DDBJ whole genome shotgun (WGS) entry which is preliminary data.</text>
</comment>
<dbReference type="InterPro" id="IPR010994">
    <property type="entry name" value="RuvA_2-like"/>
</dbReference>
<evidence type="ECO:0000313" key="2">
    <source>
        <dbReference type="EMBL" id="TDP12082.1"/>
    </source>
</evidence>
<feature type="domain" description="Helix-hairpin-helix DNA-binding motif class 1" evidence="1">
    <location>
        <begin position="50"/>
        <end position="69"/>
    </location>
</feature>
<dbReference type="PROSITE" id="PS51318">
    <property type="entry name" value="TAT"/>
    <property type="match status" value="1"/>
</dbReference>
<name>A0A4R6N976_9BURK</name>
<dbReference type="SMART" id="SM00278">
    <property type="entry name" value="HhH1"/>
    <property type="match status" value="2"/>
</dbReference>
<dbReference type="Gene3D" id="1.10.150.320">
    <property type="entry name" value="Photosystem II 12 kDa extrinsic protein"/>
    <property type="match status" value="1"/>
</dbReference>
<dbReference type="SUPFAM" id="SSF47781">
    <property type="entry name" value="RuvA domain 2-like"/>
    <property type="match status" value="1"/>
</dbReference>
<dbReference type="OrthoDB" id="8687931at2"/>
<dbReference type="AlphaFoldDB" id="A0A4R6N976"/>
<sequence>MTARAASQTRRRCLYLARLPLALLPLGLLLLPLGAQAQSPLLELNQADRAELESLPGIGPQLAERLLAERARAPFNDWPDLLRRVRGLGPSLSRRLSGAGLRINGQAYEAPAPQER</sequence>
<evidence type="ECO:0000259" key="1">
    <source>
        <dbReference type="SMART" id="SM00278"/>
    </source>
</evidence>
<dbReference type="InterPro" id="IPR003583">
    <property type="entry name" value="Hlx-hairpin-Hlx_DNA-bd_motif"/>
</dbReference>